<feature type="transmembrane region" description="Helical" evidence="7">
    <location>
        <begin position="204"/>
        <end position="222"/>
    </location>
</feature>
<keyword evidence="5 7" id="KW-1133">Transmembrane helix</keyword>
<dbReference type="InterPro" id="IPR020846">
    <property type="entry name" value="MFS_dom"/>
</dbReference>
<dbReference type="PANTHER" id="PTHR23501">
    <property type="entry name" value="MAJOR FACILITATOR SUPERFAMILY"/>
    <property type="match status" value="1"/>
</dbReference>
<evidence type="ECO:0000256" key="6">
    <source>
        <dbReference type="ARBA" id="ARBA00023136"/>
    </source>
</evidence>
<feature type="domain" description="Major facilitator superfamily (MFS) profile" evidence="8">
    <location>
        <begin position="20"/>
        <end position="493"/>
    </location>
</feature>
<feature type="transmembrane region" description="Helical" evidence="7">
    <location>
        <begin position="110"/>
        <end position="134"/>
    </location>
</feature>
<accession>A0A506UFW8</accession>
<feature type="transmembrane region" description="Helical" evidence="7">
    <location>
        <begin position="146"/>
        <end position="168"/>
    </location>
</feature>
<keyword evidence="2" id="KW-0813">Transport</keyword>
<feature type="transmembrane region" description="Helical" evidence="7">
    <location>
        <begin position="275"/>
        <end position="297"/>
    </location>
</feature>
<keyword evidence="4 7" id="KW-0812">Transmembrane</keyword>
<evidence type="ECO:0000256" key="3">
    <source>
        <dbReference type="ARBA" id="ARBA00022475"/>
    </source>
</evidence>
<evidence type="ECO:0000256" key="7">
    <source>
        <dbReference type="SAM" id="Phobius"/>
    </source>
</evidence>
<dbReference type="Gene3D" id="1.20.1250.20">
    <property type="entry name" value="MFS general substrate transporter like domains"/>
    <property type="match status" value="1"/>
</dbReference>
<keyword evidence="6 7" id="KW-0472">Membrane</keyword>
<evidence type="ECO:0000313" key="10">
    <source>
        <dbReference type="Proteomes" id="UP000318801"/>
    </source>
</evidence>
<feature type="transmembrane region" description="Helical" evidence="7">
    <location>
        <begin position="234"/>
        <end position="254"/>
    </location>
</feature>
<name>A0A506UFW8_9HYPH</name>
<dbReference type="GO" id="GO:0022857">
    <property type="term" value="F:transmembrane transporter activity"/>
    <property type="evidence" value="ECO:0007669"/>
    <property type="project" value="InterPro"/>
</dbReference>
<evidence type="ECO:0000313" key="9">
    <source>
        <dbReference type="EMBL" id="TPW32516.1"/>
    </source>
</evidence>
<keyword evidence="3" id="KW-1003">Cell membrane</keyword>
<feature type="transmembrane region" description="Helical" evidence="7">
    <location>
        <begin position="54"/>
        <end position="73"/>
    </location>
</feature>
<evidence type="ECO:0000256" key="1">
    <source>
        <dbReference type="ARBA" id="ARBA00004651"/>
    </source>
</evidence>
<evidence type="ECO:0000256" key="2">
    <source>
        <dbReference type="ARBA" id="ARBA00022448"/>
    </source>
</evidence>
<dbReference type="Proteomes" id="UP000318801">
    <property type="component" value="Unassembled WGS sequence"/>
</dbReference>
<comment type="caution">
    <text evidence="9">The sequence shown here is derived from an EMBL/GenBank/DDBJ whole genome shotgun (WGS) entry which is preliminary data.</text>
</comment>
<keyword evidence="10" id="KW-1185">Reference proteome</keyword>
<dbReference type="EMBL" id="VHLG01000002">
    <property type="protein sequence ID" value="TPW32516.1"/>
    <property type="molecule type" value="Genomic_DNA"/>
</dbReference>
<dbReference type="AlphaFoldDB" id="A0A506UFW8"/>
<feature type="transmembrane region" description="Helical" evidence="7">
    <location>
        <begin position="85"/>
        <end position="104"/>
    </location>
</feature>
<feature type="transmembrane region" description="Helical" evidence="7">
    <location>
        <begin position="16"/>
        <end position="34"/>
    </location>
</feature>
<dbReference type="FunFam" id="1.20.1720.10:FF:000004">
    <property type="entry name" value="EmrB/QacA family drug resistance transporter"/>
    <property type="match status" value="1"/>
</dbReference>
<dbReference type="InterPro" id="IPR011701">
    <property type="entry name" value="MFS"/>
</dbReference>
<feature type="transmembrane region" description="Helical" evidence="7">
    <location>
        <begin position="309"/>
        <end position="328"/>
    </location>
</feature>
<feature type="transmembrane region" description="Helical" evidence="7">
    <location>
        <begin position="466"/>
        <end position="488"/>
    </location>
</feature>
<organism evidence="9 10">
    <name type="scientific">Martelella alba</name>
    <dbReference type="NCBI Taxonomy" id="2590451"/>
    <lineage>
        <taxon>Bacteria</taxon>
        <taxon>Pseudomonadati</taxon>
        <taxon>Pseudomonadota</taxon>
        <taxon>Alphaproteobacteria</taxon>
        <taxon>Hyphomicrobiales</taxon>
        <taxon>Aurantimonadaceae</taxon>
        <taxon>Martelella</taxon>
    </lineage>
</organism>
<dbReference type="SUPFAM" id="SSF103473">
    <property type="entry name" value="MFS general substrate transporter"/>
    <property type="match status" value="1"/>
</dbReference>
<dbReference type="Gene3D" id="1.20.1720.10">
    <property type="entry name" value="Multidrug resistance protein D"/>
    <property type="match status" value="1"/>
</dbReference>
<evidence type="ECO:0000256" key="4">
    <source>
        <dbReference type="ARBA" id="ARBA00022692"/>
    </source>
</evidence>
<feature type="transmembrane region" description="Helical" evidence="7">
    <location>
        <begin position="174"/>
        <end position="192"/>
    </location>
</feature>
<dbReference type="CDD" id="cd17502">
    <property type="entry name" value="MFS_Azr1_MDR_like"/>
    <property type="match status" value="1"/>
</dbReference>
<evidence type="ECO:0000259" key="8">
    <source>
        <dbReference type="PROSITE" id="PS50850"/>
    </source>
</evidence>
<protein>
    <submittedName>
        <fullName evidence="9">MFS transporter</fullName>
    </submittedName>
</protein>
<dbReference type="Pfam" id="PF07690">
    <property type="entry name" value="MFS_1"/>
    <property type="match status" value="1"/>
</dbReference>
<dbReference type="RefSeq" id="WP_141148026.1">
    <property type="nucleotide sequence ID" value="NZ_VHLG01000002.1"/>
</dbReference>
<comment type="subcellular location">
    <subcellularLocation>
        <location evidence="1">Cell membrane</location>
        <topology evidence="1">Multi-pass membrane protein</topology>
    </subcellularLocation>
</comment>
<sequence length="509" mass="53351">MNQQGNFVSLVENPRLRIIVFLFLLMAMFLATLDNQIVSTALPTIVGDFGHMERFGWVASAYLLATCAVMPVYGKLGDLIGRKYVLMTAVTIFLIGSLTCGLAVSMNTLIAARVLQGFGGGGLMVSIFALNADLFPGRERARYQSYTSLVIMTSGAFGPMLGGTMTAAFGWRSIFLINLPLGLIVLAGLALLVPNRKPDRKPKIDLAGALLLAASVTGIVLWSDSSEIFGSMIARQSLMVIALAILFAIAWVLVERRAPEPIIPLSLLKNPTVALLIILSVASGGIALGMVNYFALYLQTVHGLAPAKAGLFFIPVTLGIVFGSLTTGRLIAKTGYYKRYAVASMCLSGTAFILLMLFAPVSPLWLIAILMALQGMGIGFGQQVPVLGVQNAARGGDIGAATGTVTLSRMIGAATAISVYGAILAEGLDHAGTIPGAGSLAELTPTALSALTGQAHTAAIAGYSDAFANLFMFSVTLALIGLCASLCLKRIRLGEHQPAPVRKPVVATA</sequence>
<dbReference type="GO" id="GO:0005886">
    <property type="term" value="C:plasma membrane"/>
    <property type="evidence" value="ECO:0007669"/>
    <property type="project" value="UniProtKB-SubCell"/>
</dbReference>
<dbReference type="OrthoDB" id="9812221at2"/>
<dbReference type="PROSITE" id="PS50850">
    <property type="entry name" value="MFS"/>
    <property type="match status" value="1"/>
</dbReference>
<proteinExistence type="predicted"/>
<dbReference type="PANTHER" id="PTHR23501:SF197">
    <property type="entry name" value="COMD"/>
    <property type="match status" value="1"/>
</dbReference>
<gene>
    <name evidence="9" type="ORF">FJU08_05870</name>
</gene>
<evidence type="ECO:0000256" key="5">
    <source>
        <dbReference type="ARBA" id="ARBA00022989"/>
    </source>
</evidence>
<reference evidence="9 10" key="1">
    <citation type="submission" date="2019-06" db="EMBL/GenBank/DDBJ databases">
        <authorList>
            <person name="Li M."/>
        </authorList>
    </citation>
    <scope>NUCLEOTIDE SEQUENCE [LARGE SCALE GENOMIC DNA]</scope>
    <source>
        <strain evidence="9 10">BGMRC2036</strain>
    </source>
</reference>
<dbReference type="PRINTS" id="PR01036">
    <property type="entry name" value="TCRTETB"/>
</dbReference>
<dbReference type="InterPro" id="IPR036259">
    <property type="entry name" value="MFS_trans_sf"/>
</dbReference>